<proteinExistence type="predicted"/>
<dbReference type="RefSeq" id="WP_014794933.1">
    <property type="nucleotide sequence ID" value="NC_018017.1"/>
</dbReference>
<evidence type="ECO:0000313" key="2">
    <source>
        <dbReference type="Proteomes" id="UP000006053"/>
    </source>
</evidence>
<reference evidence="1 2" key="2">
    <citation type="journal article" date="2015" name="J. Bacteriol.">
        <title>Genomic, proteomic, and biochemical analysis of the organohalide respiratory pathway in Desulfitobacterium dehalogenans.</title>
        <authorList>
            <person name="Kruse T."/>
            <person name="van de Pas B.A."/>
            <person name="Atteia A."/>
            <person name="Krab K."/>
            <person name="Hagen W.R."/>
            <person name="Goodwin L."/>
            <person name="Chain P."/>
            <person name="Boeren S."/>
            <person name="Maphosa F."/>
            <person name="Schraa G."/>
            <person name="de Vos W.M."/>
            <person name="van der Oost J."/>
            <person name="Smidt H."/>
            <person name="Stams A.J."/>
        </authorList>
    </citation>
    <scope>NUCLEOTIDE SEQUENCE [LARGE SCALE GENOMIC DNA]</scope>
    <source>
        <strain evidence="2">ATCC 51507 / DSM 9161 / JW/IU-DC1</strain>
    </source>
</reference>
<accession>I4ABW8</accession>
<dbReference type="AlphaFoldDB" id="I4ABW8"/>
<organism evidence="1 2">
    <name type="scientific">Desulfitobacterium dehalogenans (strain ATCC 51507 / DSM 9161 / JW/IU-DC1)</name>
    <dbReference type="NCBI Taxonomy" id="756499"/>
    <lineage>
        <taxon>Bacteria</taxon>
        <taxon>Bacillati</taxon>
        <taxon>Bacillota</taxon>
        <taxon>Clostridia</taxon>
        <taxon>Eubacteriales</taxon>
        <taxon>Desulfitobacteriaceae</taxon>
        <taxon>Desulfitobacterium</taxon>
    </lineage>
</organism>
<dbReference type="Proteomes" id="UP000006053">
    <property type="component" value="Chromosome"/>
</dbReference>
<reference evidence="2" key="1">
    <citation type="submission" date="2012-06" db="EMBL/GenBank/DDBJ databases">
        <title>Complete sequence of Desulfitobacterium dehalogenans ATCC 51507.</title>
        <authorList>
            <person name="Lucas S."/>
            <person name="Han J."/>
            <person name="Lapidus A."/>
            <person name="Cheng J.-F."/>
            <person name="Goodwin L."/>
            <person name="Pitluck S."/>
            <person name="Peters L."/>
            <person name="Ovchinnikova G."/>
            <person name="Teshima H."/>
            <person name="Detter J.C."/>
            <person name="Han C."/>
            <person name="Tapia R."/>
            <person name="Land M."/>
            <person name="Hauser L."/>
            <person name="Kyrpides N."/>
            <person name="Ivanova N."/>
            <person name="Pagani I."/>
            <person name="Kruse T."/>
            <person name="de Vos W.M."/>
            <person name="Smidt H."/>
            <person name="Woyke T."/>
        </authorList>
    </citation>
    <scope>NUCLEOTIDE SEQUENCE [LARGE SCALE GENOMIC DNA]</scope>
    <source>
        <strain evidence="2">ATCC 51507 / DSM 9161 / JW/IU-DC1</strain>
    </source>
</reference>
<name>I4ABW8_DESDJ</name>
<dbReference type="OrthoDB" id="1799546at2"/>
<sequence length="420" mass="43424">MGATITVSGGFGASVSGATNENGYFNFEVTPTIVGGPYTLHYSVTSSSGTYTVSQNTLTVTLVPVQHVLEGVTILGKTGTMPNMAIRNPNGVGTGRSQALEYWTGGGSTVFLKPQKGFYDGDDTWTYYNDSNLNSGNIRAGTSIFGVNGNPNVVNTSGGNLVPGGILSGYKGYSNGSLVTGTIPSKSAATITPSSVNQTITAGQYLSGTQTIQGDPDLISSNIRAGVNIFGVNGDTNVVNTSTGNLVPGAMLSGYKGFSNGYLVTGTIPSKSAATITPSTVNQTIASGQYLSGTQTILGDPNLIPSNIISGKSIFGVVGTAKTNTGVKYASGSKMSELDNGYQRLNISGLSFRPSFVLVQVNNYGYLLGMSNYTIYHGPYNTGYSNTGVSTGYSATSDGFSIIVSPGISSPQTCSWRAWE</sequence>
<dbReference type="STRING" id="756499.Desde_3162"/>
<gene>
    <name evidence="1" type="ordered locus">Desde_3162</name>
</gene>
<dbReference type="KEGG" id="ddh:Desde_3162"/>
<dbReference type="EMBL" id="CP003348">
    <property type="protein sequence ID" value="AFM01453.1"/>
    <property type="molecule type" value="Genomic_DNA"/>
</dbReference>
<dbReference type="HOGENOM" id="CLU_653333_0_0_9"/>
<evidence type="ECO:0000313" key="1">
    <source>
        <dbReference type="EMBL" id="AFM01453.1"/>
    </source>
</evidence>
<dbReference type="eggNOG" id="COG1196">
    <property type="taxonomic scope" value="Bacteria"/>
</dbReference>
<keyword evidence="2" id="KW-1185">Reference proteome</keyword>
<protein>
    <submittedName>
        <fullName evidence="1">Uncharacterized protein</fullName>
    </submittedName>
</protein>